<proteinExistence type="inferred from homology"/>
<accession>A0A6I6J881</accession>
<organism evidence="12 13">
    <name type="scientific">Pseudodesulfovibrio cashew</name>
    <dbReference type="NCBI Taxonomy" id="2678688"/>
    <lineage>
        <taxon>Bacteria</taxon>
        <taxon>Pseudomonadati</taxon>
        <taxon>Thermodesulfobacteriota</taxon>
        <taxon>Desulfovibrionia</taxon>
        <taxon>Desulfovibrionales</taxon>
        <taxon>Desulfovibrionaceae</taxon>
    </lineage>
</organism>
<dbReference type="InterPro" id="IPR014001">
    <property type="entry name" value="Helicase_ATP-bd"/>
</dbReference>
<dbReference type="CDD" id="cd09641">
    <property type="entry name" value="Cas3''_I"/>
    <property type="match status" value="1"/>
</dbReference>
<dbReference type="Pfam" id="PF00270">
    <property type="entry name" value="DEAD"/>
    <property type="match status" value="1"/>
</dbReference>
<dbReference type="GO" id="GO:0003676">
    <property type="term" value="F:nucleic acid binding"/>
    <property type="evidence" value="ECO:0007669"/>
    <property type="project" value="InterPro"/>
</dbReference>
<keyword evidence="6" id="KW-0378">Hydrolase</keyword>
<evidence type="ECO:0000256" key="3">
    <source>
        <dbReference type="ARBA" id="ARBA00022722"/>
    </source>
</evidence>
<dbReference type="NCBIfam" id="TIGR01596">
    <property type="entry name" value="cas3_HD"/>
    <property type="match status" value="1"/>
</dbReference>
<dbReference type="SUPFAM" id="SSF52540">
    <property type="entry name" value="P-loop containing nucleoside triphosphate hydrolases"/>
    <property type="match status" value="1"/>
</dbReference>
<dbReference type="GO" id="GO:0016787">
    <property type="term" value="F:hydrolase activity"/>
    <property type="evidence" value="ECO:0007669"/>
    <property type="project" value="UniProtKB-KW"/>
</dbReference>
<evidence type="ECO:0000259" key="10">
    <source>
        <dbReference type="PROSITE" id="PS51192"/>
    </source>
</evidence>
<dbReference type="AlphaFoldDB" id="A0A6I6J881"/>
<keyword evidence="7" id="KW-0347">Helicase</keyword>
<evidence type="ECO:0000256" key="8">
    <source>
        <dbReference type="ARBA" id="ARBA00022840"/>
    </source>
</evidence>
<evidence type="ECO:0000256" key="5">
    <source>
        <dbReference type="ARBA" id="ARBA00022741"/>
    </source>
</evidence>
<sequence>MDDIYAHTKDGSGPESWQKLDEHLDKVAQMAATFASSFDAAEWGYLLGLLHDVGKYSINFQKRLTGEKQQHVDHKGMGARLLQDRASAFGRIGAYCVAGHHVGLPDYNGTDNGHSLEKTVRGAASFPEDRTNPLLGRDDPELPFPIHSPFQASFFTRMLFSTLVDADFLDTEAFMDGVRHSWRTPGPSLEVLTAALDAKLATFAASGRINELRAEILAACRAKASLAPGLFSLTVPTGGGKTLTSMAFALDHARLHGKRRVIYVIPYTSVIEQNARVFREIFPANSVVEHHSTFDASKVFDREDHARESAEARRHRLACENWDAPVVVTTSVQFFESLFSFKPSRCRKLHNLADSVIILDEAQMLPVDFMVPCLRALEELTENYGASVVLCTATQPALRKEDFACGLDGLGDDRELAPDPQRMHEAFKRTELVDLGELALAEVAEMVREREQVLCIVNTRKRAAELFELVRDEPGARHLSALMCPAHRSKRLEEIREMLAGGEPCRVISTQLIEAGVDVSFPEVVREMAGLDSITQAAGRCNREGELDGAAPVGVFTPVEGVARAFSGPAGHTGSVLRTPDVDPFSPEAIRHYFTLHYWLEKDRLDSKRILEHLNNDRGEWYFRKAGKAFRLIENTMVPVVIPYDERAEKLVRDLHYAEHPGGILRQLQQYTVQVYDGQFAALDQAGGIEWVADTYAVLCGMEFHDEMFGLTFPGEMRPEDFIG</sequence>
<evidence type="ECO:0000256" key="7">
    <source>
        <dbReference type="ARBA" id="ARBA00022806"/>
    </source>
</evidence>
<dbReference type="PROSITE" id="PS51192">
    <property type="entry name" value="HELICASE_ATP_BIND_1"/>
    <property type="match status" value="1"/>
</dbReference>
<protein>
    <submittedName>
        <fullName evidence="12">CRISPR-associated helicase Cas3</fullName>
    </submittedName>
</protein>
<comment type="similarity">
    <text evidence="2">In the central section; belongs to the CRISPR-associated helicase Cas3 family.</text>
</comment>
<dbReference type="Gene3D" id="1.10.3210.30">
    <property type="match status" value="1"/>
</dbReference>
<dbReference type="Pfam" id="PF22590">
    <property type="entry name" value="Cas3-like_C_2"/>
    <property type="match status" value="1"/>
</dbReference>
<evidence type="ECO:0000256" key="9">
    <source>
        <dbReference type="ARBA" id="ARBA00023118"/>
    </source>
</evidence>
<gene>
    <name evidence="12" type="primary">cas3</name>
    <name evidence="12" type="ORF">GM415_02415</name>
</gene>
<dbReference type="NCBIfam" id="TIGR01587">
    <property type="entry name" value="cas3_core"/>
    <property type="match status" value="1"/>
</dbReference>
<evidence type="ECO:0000313" key="13">
    <source>
        <dbReference type="Proteomes" id="UP000428328"/>
    </source>
</evidence>
<keyword evidence="13" id="KW-1185">Reference proteome</keyword>
<dbReference type="InterPro" id="IPR006474">
    <property type="entry name" value="Helicase_Cas3_CRISPR-ass_core"/>
</dbReference>
<evidence type="ECO:0000313" key="12">
    <source>
        <dbReference type="EMBL" id="QGY39036.1"/>
    </source>
</evidence>
<dbReference type="PROSITE" id="PS51643">
    <property type="entry name" value="HD_CAS3"/>
    <property type="match status" value="1"/>
</dbReference>
<dbReference type="InterPro" id="IPR006483">
    <property type="entry name" value="CRISPR-assoc_Cas3_HD"/>
</dbReference>
<evidence type="ECO:0000259" key="11">
    <source>
        <dbReference type="PROSITE" id="PS51643"/>
    </source>
</evidence>
<evidence type="ECO:0000256" key="2">
    <source>
        <dbReference type="ARBA" id="ARBA00009046"/>
    </source>
</evidence>
<dbReference type="GO" id="GO:0004518">
    <property type="term" value="F:nuclease activity"/>
    <property type="evidence" value="ECO:0007669"/>
    <property type="project" value="UniProtKB-KW"/>
</dbReference>
<reference evidence="12 13" key="1">
    <citation type="submission" date="2019-11" db="EMBL/GenBank/DDBJ databases">
        <authorList>
            <person name="Zheng R.K."/>
            <person name="Sun C.M."/>
        </authorList>
    </citation>
    <scope>NUCLEOTIDE SEQUENCE [LARGE SCALE GENOMIC DNA]</scope>
    <source>
        <strain evidence="12 13">SRB007</strain>
    </source>
</reference>
<dbReference type="InterPro" id="IPR054712">
    <property type="entry name" value="Cas3-like_dom"/>
</dbReference>
<dbReference type="GO" id="GO:0051607">
    <property type="term" value="P:defense response to virus"/>
    <property type="evidence" value="ECO:0007669"/>
    <property type="project" value="UniProtKB-KW"/>
</dbReference>
<dbReference type="CDD" id="cd17930">
    <property type="entry name" value="DEXHc_cas3"/>
    <property type="match status" value="1"/>
</dbReference>
<dbReference type="InterPro" id="IPR027417">
    <property type="entry name" value="P-loop_NTPase"/>
</dbReference>
<dbReference type="InterPro" id="IPR038257">
    <property type="entry name" value="CRISPR-assoc_Cas3_HD_sf"/>
</dbReference>
<dbReference type="KEGG" id="psel:GM415_02415"/>
<dbReference type="InterPro" id="IPR006674">
    <property type="entry name" value="HD_domain"/>
</dbReference>
<dbReference type="SMART" id="SM00487">
    <property type="entry name" value="DEXDc"/>
    <property type="match status" value="1"/>
</dbReference>
<dbReference type="InterPro" id="IPR011545">
    <property type="entry name" value="DEAD/DEAH_box_helicase_dom"/>
</dbReference>
<dbReference type="Pfam" id="PF01966">
    <property type="entry name" value="HD"/>
    <property type="match status" value="1"/>
</dbReference>
<keyword evidence="8" id="KW-0067">ATP-binding</keyword>
<dbReference type="GO" id="GO:0046872">
    <property type="term" value="F:metal ion binding"/>
    <property type="evidence" value="ECO:0007669"/>
    <property type="project" value="UniProtKB-KW"/>
</dbReference>
<keyword evidence="4" id="KW-0479">Metal-binding</keyword>
<dbReference type="GO" id="GO:0005524">
    <property type="term" value="F:ATP binding"/>
    <property type="evidence" value="ECO:0007669"/>
    <property type="project" value="UniProtKB-KW"/>
</dbReference>
<dbReference type="GO" id="GO:0004386">
    <property type="term" value="F:helicase activity"/>
    <property type="evidence" value="ECO:0007669"/>
    <property type="project" value="UniProtKB-KW"/>
</dbReference>
<feature type="domain" description="Helicase ATP-binding" evidence="10">
    <location>
        <begin position="222"/>
        <end position="413"/>
    </location>
</feature>
<evidence type="ECO:0000256" key="6">
    <source>
        <dbReference type="ARBA" id="ARBA00022801"/>
    </source>
</evidence>
<evidence type="ECO:0000256" key="1">
    <source>
        <dbReference type="ARBA" id="ARBA00006847"/>
    </source>
</evidence>
<dbReference type="SUPFAM" id="SSF109604">
    <property type="entry name" value="HD-domain/PDEase-like"/>
    <property type="match status" value="1"/>
</dbReference>
<comment type="similarity">
    <text evidence="1">In the N-terminal section; belongs to the CRISPR-associated nuclease Cas3-HD family.</text>
</comment>
<keyword evidence="5" id="KW-0547">Nucleotide-binding</keyword>
<dbReference type="Proteomes" id="UP000428328">
    <property type="component" value="Chromosome"/>
</dbReference>
<keyword evidence="9" id="KW-0051">Antiviral defense</keyword>
<keyword evidence="3" id="KW-0540">Nuclease</keyword>
<dbReference type="EMBL" id="CP046400">
    <property type="protein sequence ID" value="QGY39036.1"/>
    <property type="molecule type" value="Genomic_DNA"/>
</dbReference>
<name>A0A6I6J881_9BACT</name>
<dbReference type="Gene3D" id="3.40.50.300">
    <property type="entry name" value="P-loop containing nucleotide triphosphate hydrolases"/>
    <property type="match status" value="2"/>
</dbReference>
<feature type="domain" description="HD Cas3-type" evidence="11">
    <location>
        <begin position="13"/>
        <end position="169"/>
    </location>
</feature>
<evidence type="ECO:0000256" key="4">
    <source>
        <dbReference type="ARBA" id="ARBA00022723"/>
    </source>
</evidence>